<dbReference type="InterPro" id="IPR020846">
    <property type="entry name" value="MFS_dom"/>
</dbReference>
<feature type="transmembrane region" description="Helical" evidence="5">
    <location>
        <begin position="61"/>
        <end position="80"/>
    </location>
</feature>
<dbReference type="RefSeq" id="WP_301143631.1">
    <property type="nucleotide sequence ID" value="NZ_JAUHQA010000001.1"/>
</dbReference>
<keyword evidence="3 5" id="KW-1133">Transmembrane helix</keyword>
<feature type="domain" description="Major facilitator superfamily (MFS) profile" evidence="6">
    <location>
        <begin position="1"/>
        <end position="434"/>
    </location>
</feature>
<comment type="subcellular location">
    <subcellularLocation>
        <location evidence="1">Cell membrane</location>
        <topology evidence="1">Multi-pass membrane protein</topology>
    </subcellularLocation>
</comment>
<feature type="transmembrane region" description="Helical" evidence="5">
    <location>
        <begin position="411"/>
        <end position="430"/>
    </location>
</feature>
<evidence type="ECO:0000256" key="3">
    <source>
        <dbReference type="ARBA" id="ARBA00022989"/>
    </source>
</evidence>
<dbReference type="SUPFAM" id="SSF103473">
    <property type="entry name" value="MFS general substrate transporter"/>
    <property type="match status" value="1"/>
</dbReference>
<sequence>MASFVSFLDGTVVTVALPAIVDELGGGITTQQWTVDAYLITLGAFILVAGSISDTYGRIRVIRWGLIAFGVTSVLIAVAPSAPFLIIARLLQGVAGAMLVPSSLALITSNFRGAAQAKAIGTWTGATAGAMIAGPIIGGLFVDLASWRLVFLINVLPIAACLWLLTRLQQRDARLPDAHIDYLGALLCVPGLGGIVFALIEEPNLGWGDPLVWVPAVVGTLASAGFLWRQATARQPMLPLSMFRVRNFAWGNLSTWMIYGALSLSGFVIVVYLQEQAGLSATLAGLASLPITLIMIALSSRAGAWAGRFGPRLFMTAGPLGMAVGSLMMLAVGDDFNYWWQMLPGIVVFGLGLTLTVSPLTAAILGAIEPSRAGIASATNNAISRIAGLIAIAAVGAIVGGALDLDGFHRAMWATAIAMTAGAAISWLGIRNPVAPTDVEEQAAAQPGEPGP</sequence>
<dbReference type="PANTHER" id="PTHR42718:SF42">
    <property type="entry name" value="EXPORT PROTEIN"/>
    <property type="match status" value="1"/>
</dbReference>
<protein>
    <submittedName>
        <fullName evidence="7">MFS transporter</fullName>
    </submittedName>
</protein>
<feature type="transmembrane region" description="Helical" evidence="5">
    <location>
        <begin position="212"/>
        <end position="228"/>
    </location>
</feature>
<evidence type="ECO:0000313" key="7">
    <source>
        <dbReference type="EMBL" id="MDN4479741.1"/>
    </source>
</evidence>
<comment type="caution">
    <text evidence="7">The sequence shown here is derived from an EMBL/GenBank/DDBJ whole genome shotgun (WGS) entry which is preliminary data.</text>
</comment>
<reference evidence="7" key="1">
    <citation type="submission" date="2023-06" db="EMBL/GenBank/DDBJ databases">
        <title>Egi l300058.</title>
        <authorList>
            <person name="Gao L."/>
            <person name="Fang B.-Z."/>
            <person name="Li W.-J."/>
        </authorList>
    </citation>
    <scope>NUCLEOTIDE SEQUENCE</scope>
    <source>
        <strain evidence="7">EGI L300058</strain>
    </source>
</reference>
<feature type="transmembrane region" description="Helical" evidence="5">
    <location>
        <begin position="86"/>
        <end position="107"/>
    </location>
</feature>
<keyword evidence="8" id="KW-1185">Reference proteome</keyword>
<dbReference type="CDD" id="cd17321">
    <property type="entry name" value="MFS_MMR_MDR_like"/>
    <property type="match status" value="1"/>
</dbReference>
<feature type="transmembrane region" description="Helical" evidence="5">
    <location>
        <begin position="147"/>
        <end position="168"/>
    </location>
</feature>
<name>A0ABT8GE89_9MICO</name>
<keyword evidence="2 5" id="KW-0812">Transmembrane</keyword>
<feature type="transmembrane region" description="Helical" evidence="5">
    <location>
        <begin position="180"/>
        <end position="200"/>
    </location>
</feature>
<evidence type="ECO:0000313" key="8">
    <source>
        <dbReference type="Proteomes" id="UP001172708"/>
    </source>
</evidence>
<evidence type="ECO:0000256" key="5">
    <source>
        <dbReference type="SAM" id="Phobius"/>
    </source>
</evidence>
<accession>A0ABT8GE89</accession>
<dbReference type="EMBL" id="JAUHQA010000001">
    <property type="protein sequence ID" value="MDN4479741.1"/>
    <property type="molecule type" value="Genomic_DNA"/>
</dbReference>
<dbReference type="Gene3D" id="1.20.1250.20">
    <property type="entry name" value="MFS general substrate transporter like domains"/>
    <property type="match status" value="1"/>
</dbReference>
<dbReference type="PROSITE" id="PS50850">
    <property type="entry name" value="MFS"/>
    <property type="match status" value="1"/>
</dbReference>
<evidence type="ECO:0000259" key="6">
    <source>
        <dbReference type="PROSITE" id="PS50850"/>
    </source>
</evidence>
<evidence type="ECO:0000256" key="1">
    <source>
        <dbReference type="ARBA" id="ARBA00004651"/>
    </source>
</evidence>
<keyword evidence="4 5" id="KW-0472">Membrane</keyword>
<dbReference type="Pfam" id="PF07690">
    <property type="entry name" value="MFS_1"/>
    <property type="match status" value="1"/>
</dbReference>
<dbReference type="InterPro" id="IPR011701">
    <property type="entry name" value="MFS"/>
</dbReference>
<feature type="transmembrane region" description="Helical" evidence="5">
    <location>
        <begin position="386"/>
        <end position="405"/>
    </location>
</feature>
<feature type="transmembrane region" description="Helical" evidence="5">
    <location>
        <begin position="338"/>
        <end position="365"/>
    </location>
</feature>
<gene>
    <name evidence="7" type="ORF">QQX02_02210</name>
</gene>
<evidence type="ECO:0000256" key="2">
    <source>
        <dbReference type="ARBA" id="ARBA00022692"/>
    </source>
</evidence>
<dbReference type="PANTHER" id="PTHR42718">
    <property type="entry name" value="MAJOR FACILITATOR SUPERFAMILY MULTIDRUG TRANSPORTER MFSC"/>
    <property type="match status" value="1"/>
</dbReference>
<feature type="transmembrane region" description="Helical" evidence="5">
    <location>
        <begin position="279"/>
        <end position="300"/>
    </location>
</feature>
<feature type="transmembrane region" description="Helical" evidence="5">
    <location>
        <begin position="37"/>
        <end position="54"/>
    </location>
</feature>
<dbReference type="Gene3D" id="1.20.1720.10">
    <property type="entry name" value="Multidrug resistance protein D"/>
    <property type="match status" value="1"/>
</dbReference>
<evidence type="ECO:0000256" key="4">
    <source>
        <dbReference type="ARBA" id="ARBA00023136"/>
    </source>
</evidence>
<organism evidence="7 8">
    <name type="scientific">Demequina muriae</name>
    <dbReference type="NCBI Taxonomy" id="3051664"/>
    <lineage>
        <taxon>Bacteria</taxon>
        <taxon>Bacillati</taxon>
        <taxon>Actinomycetota</taxon>
        <taxon>Actinomycetes</taxon>
        <taxon>Micrococcales</taxon>
        <taxon>Demequinaceae</taxon>
        <taxon>Demequina</taxon>
    </lineage>
</organism>
<dbReference type="InterPro" id="IPR036259">
    <property type="entry name" value="MFS_trans_sf"/>
</dbReference>
<proteinExistence type="predicted"/>
<feature type="transmembrane region" description="Helical" evidence="5">
    <location>
        <begin position="119"/>
        <end position="141"/>
    </location>
</feature>
<feature type="transmembrane region" description="Helical" evidence="5">
    <location>
        <begin position="249"/>
        <end position="273"/>
    </location>
</feature>
<feature type="transmembrane region" description="Helical" evidence="5">
    <location>
        <begin position="312"/>
        <end position="332"/>
    </location>
</feature>
<dbReference type="Proteomes" id="UP001172708">
    <property type="component" value="Unassembled WGS sequence"/>
</dbReference>